<dbReference type="AlphaFoldDB" id="A0A3N0XQA6"/>
<keyword evidence="1" id="KW-0732">Signal</keyword>
<evidence type="ECO:0000313" key="2">
    <source>
        <dbReference type="EMBL" id="ROJ15799.1"/>
    </source>
</evidence>
<gene>
    <name evidence="2" type="ORF">DPX16_23858</name>
</gene>
<keyword evidence="3" id="KW-1185">Reference proteome</keyword>
<sequence length="417" mass="48690">MAHPPHTPLVLLILVCSLWQSDGKTFFTHLGTKCIEDCKLDDGVYKCKTIDKDGKYQTMDCSPQENMDSQGRQYTASWGYCGLVMDEMDHYGSSYGVLCYDNCDKGNEDYYWCHTEQGWDYCSPSENTDYKNRPCKEDSPCGNQGYRYNWCWLEEGSWGYCGQVMTNENHYGSSYGVLCYDNCDKGNDGYYWCYTAQGWDYCSPSENTDYMNRQCNEDSPCGNQGEKYNWCRTSDQSTYDYHGHIEEEEDKCTYYNLWDTATQCREGTDTQKEGQVICICYDKGNKKKTTFTAVPAPDYITDGSQWRNEAENLISRWDNGYLVRQQRSNLLHSANLRIDMQGFVIHNNQHYYNLQIQVNVRRRPGESTTVSQIFVTDGIPDRYTRRAFLESFRRRARVFVEVEAYQYQSLVLEMFNP</sequence>
<dbReference type="OrthoDB" id="8913316at2759"/>
<organism evidence="2 3">
    <name type="scientific">Anabarilius grahami</name>
    <name type="common">Kanglang fish</name>
    <name type="synonym">Barilius grahami</name>
    <dbReference type="NCBI Taxonomy" id="495550"/>
    <lineage>
        <taxon>Eukaryota</taxon>
        <taxon>Metazoa</taxon>
        <taxon>Chordata</taxon>
        <taxon>Craniata</taxon>
        <taxon>Vertebrata</taxon>
        <taxon>Euteleostomi</taxon>
        <taxon>Actinopterygii</taxon>
        <taxon>Neopterygii</taxon>
        <taxon>Teleostei</taxon>
        <taxon>Ostariophysi</taxon>
        <taxon>Cypriniformes</taxon>
        <taxon>Xenocyprididae</taxon>
        <taxon>Xenocypridinae</taxon>
        <taxon>Xenocypridinae incertae sedis</taxon>
        <taxon>Anabarilius</taxon>
    </lineage>
</organism>
<comment type="caution">
    <text evidence="2">The sequence shown here is derived from an EMBL/GenBank/DDBJ whole genome shotgun (WGS) entry which is preliminary data.</text>
</comment>
<protein>
    <submittedName>
        <fullName evidence="2">Uncharacterized protein</fullName>
    </submittedName>
</protein>
<dbReference type="InterPro" id="IPR053358">
    <property type="entry name" value="Diff-assoc_signaling"/>
</dbReference>
<dbReference type="EMBL" id="RJVU01064382">
    <property type="protein sequence ID" value="ROJ15799.1"/>
    <property type="molecule type" value="Genomic_DNA"/>
</dbReference>
<evidence type="ECO:0000313" key="3">
    <source>
        <dbReference type="Proteomes" id="UP000281406"/>
    </source>
</evidence>
<name>A0A3N0XQA6_ANAGA</name>
<reference evidence="2 3" key="1">
    <citation type="submission" date="2018-10" db="EMBL/GenBank/DDBJ databases">
        <title>Genome assembly for a Yunnan-Guizhou Plateau 3E fish, Anabarilius grahami (Regan), and its evolutionary and genetic applications.</title>
        <authorList>
            <person name="Jiang W."/>
        </authorList>
    </citation>
    <scope>NUCLEOTIDE SEQUENCE [LARGE SCALE GENOMIC DNA]</scope>
    <source>
        <strain evidence="2">AG-KIZ</strain>
        <tissue evidence="2">Muscle</tissue>
    </source>
</reference>
<dbReference type="PANTHER" id="PTHR34261:SF1">
    <property type="entry name" value="TUBULIN POLYMERIZATION-PROMOTING PROTEIN"/>
    <property type="match status" value="1"/>
</dbReference>
<dbReference type="Proteomes" id="UP000281406">
    <property type="component" value="Unassembled WGS sequence"/>
</dbReference>
<accession>A0A3N0XQA6</accession>
<feature type="chain" id="PRO_5018308998" evidence="1">
    <location>
        <begin position="24"/>
        <end position="417"/>
    </location>
</feature>
<proteinExistence type="predicted"/>
<dbReference type="PANTHER" id="PTHR34261">
    <property type="entry name" value="APC REGULATOR OF WNT-SIGNALING PATHWAY-RELATED"/>
    <property type="match status" value="1"/>
</dbReference>
<feature type="signal peptide" evidence="1">
    <location>
        <begin position="1"/>
        <end position="23"/>
    </location>
</feature>
<evidence type="ECO:0000256" key="1">
    <source>
        <dbReference type="SAM" id="SignalP"/>
    </source>
</evidence>